<keyword evidence="1" id="KW-0472">Membrane</keyword>
<name>X6MCY9_RETFI</name>
<organism evidence="2 3">
    <name type="scientific">Reticulomyxa filosa</name>
    <dbReference type="NCBI Taxonomy" id="46433"/>
    <lineage>
        <taxon>Eukaryota</taxon>
        <taxon>Sar</taxon>
        <taxon>Rhizaria</taxon>
        <taxon>Retaria</taxon>
        <taxon>Foraminifera</taxon>
        <taxon>Monothalamids</taxon>
        <taxon>Reticulomyxidae</taxon>
        <taxon>Reticulomyxa</taxon>
    </lineage>
</organism>
<dbReference type="EMBL" id="ASPP01021942">
    <property type="protein sequence ID" value="ETO11863.1"/>
    <property type="molecule type" value="Genomic_DNA"/>
</dbReference>
<dbReference type="AlphaFoldDB" id="X6MCY9"/>
<evidence type="ECO:0000313" key="2">
    <source>
        <dbReference type="EMBL" id="ETO11863.1"/>
    </source>
</evidence>
<evidence type="ECO:0000256" key="1">
    <source>
        <dbReference type="SAM" id="Phobius"/>
    </source>
</evidence>
<gene>
    <name evidence="2" type="ORF">RFI_25513</name>
</gene>
<keyword evidence="3" id="KW-1185">Reference proteome</keyword>
<comment type="caution">
    <text evidence="2">The sequence shown here is derived from an EMBL/GenBank/DDBJ whole genome shotgun (WGS) entry which is preliminary data.</text>
</comment>
<accession>X6MCY9</accession>
<keyword evidence="1" id="KW-1133">Transmembrane helix</keyword>
<keyword evidence="1" id="KW-0812">Transmembrane</keyword>
<proteinExistence type="predicted"/>
<evidence type="ECO:0000313" key="3">
    <source>
        <dbReference type="Proteomes" id="UP000023152"/>
    </source>
</evidence>
<dbReference type="Proteomes" id="UP000023152">
    <property type="component" value="Unassembled WGS sequence"/>
</dbReference>
<protein>
    <submittedName>
        <fullName evidence="2">Uncharacterized protein</fullName>
    </submittedName>
</protein>
<feature type="transmembrane region" description="Helical" evidence="1">
    <location>
        <begin position="6"/>
        <end position="27"/>
    </location>
</feature>
<reference evidence="2 3" key="1">
    <citation type="journal article" date="2013" name="Curr. Biol.">
        <title>The Genome of the Foraminiferan Reticulomyxa filosa.</title>
        <authorList>
            <person name="Glockner G."/>
            <person name="Hulsmann N."/>
            <person name="Schleicher M."/>
            <person name="Noegel A.A."/>
            <person name="Eichinger L."/>
            <person name="Gallinger C."/>
            <person name="Pawlowski J."/>
            <person name="Sierra R."/>
            <person name="Euteneuer U."/>
            <person name="Pillet L."/>
            <person name="Moustafa A."/>
            <person name="Platzer M."/>
            <person name="Groth M."/>
            <person name="Szafranski K."/>
            <person name="Schliwa M."/>
        </authorList>
    </citation>
    <scope>NUCLEOTIDE SEQUENCE [LARGE SCALE GENOMIC DNA]</scope>
</reference>
<sequence>MKVPDINNYFIFLSFIVLCFFFAQNLAPTTERVYHKGYMSRELSYKIQHLKILNEWIDSTFDETEIIAFPVELLDLITKFSSIGSLAFSEEWSGSEVLIIDAKETSPHKDNKDTKTGDKSAVRFLINRNSHHSTATVSEIVSIEEYTKQLNIKYFSWEFQIIANCRASWSLGFIGYPFNSHNRPISSRKELDDCYLSHFKLFGRLGLDLGNTVVLATRLKAGVATLDRFAFHCDLEKRKCHVVHNDDTYCGVLPIESSQALPDQFVPAVCSRSGNECIVRCIPYNFNIIPKDT</sequence>